<reference evidence="2" key="1">
    <citation type="submission" date="2016-10" db="EMBL/GenBank/DDBJ databases">
        <authorList>
            <person name="Varghese N."/>
            <person name="Submissions S."/>
        </authorList>
    </citation>
    <scope>NUCLEOTIDE SEQUENCE [LARGE SCALE GENOMIC DNA]</scope>
    <source>
        <strain evidence="2">DSM 22376</strain>
    </source>
</reference>
<dbReference type="PANTHER" id="PTHR38657:SF1">
    <property type="entry name" value="SLR1343 PROTEIN"/>
    <property type="match status" value="1"/>
</dbReference>
<dbReference type="AlphaFoldDB" id="A0A1H3YMB5"/>
<keyword evidence="2" id="KW-1185">Reference proteome</keyword>
<dbReference type="InterPro" id="IPR014729">
    <property type="entry name" value="Rossmann-like_a/b/a_fold"/>
</dbReference>
<dbReference type="Gene3D" id="3.40.50.620">
    <property type="entry name" value="HUPs"/>
    <property type="match status" value="1"/>
</dbReference>
<dbReference type="InterPro" id="IPR036134">
    <property type="entry name" value="Crypto/Photolyase_FAD-like_sf"/>
</dbReference>
<evidence type="ECO:0000313" key="1">
    <source>
        <dbReference type="EMBL" id="SEA12557.1"/>
    </source>
</evidence>
<dbReference type="EMBL" id="FNRD01000002">
    <property type="protein sequence ID" value="SEA12557.1"/>
    <property type="molecule type" value="Genomic_DNA"/>
</dbReference>
<dbReference type="Pfam" id="PF04244">
    <property type="entry name" value="DPRP"/>
    <property type="match status" value="1"/>
</dbReference>
<accession>A0A1H3YMB5</accession>
<organism evidence="1 2">
    <name type="scientific">Flavobacterium gillisiae</name>
    <dbReference type="NCBI Taxonomy" id="150146"/>
    <lineage>
        <taxon>Bacteria</taxon>
        <taxon>Pseudomonadati</taxon>
        <taxon>Bacteroidota</taxon>
        <taxon>Flavobacteriia</taxon>
        <taxon>Flavobacteriales</taxon>
        <taxon>Flavobacteriaceae</taxon>
        <taxon>Flavobacterium</taxon>
    </lineage>
</organism>
<dbReference type="Gene3D" id="1.25.40.80">
    <property type="match status" value="1"/>
</dbReference>
<protein>
    <submittedName>
        <fullName evidence="1">Deoxyribodipyrimidine photolyase-related protein</fullName>
    </submittedName>
</protein>
<keyword evidence="1" id="KW-0456">Lyase</keyword>
<dbReference type="Gene3D" id="1.10.10.1710">
    <property type="entry name" value="Deoxyribodipyrimidine photolyase-related"/>
    <property type="match status" value="1"/>
</dbReference>
<sequence>MINVEPTDKMANKTLRLVLGDQLNSNHSWFKAADNSVTYVMMEIRSETDYASHHIQKVVGIFSAMRSFSKALELNKHQVIYMYLNDEDNLQSFEKNIQSLIAKDNFTHFEYQLPDEFRVDVVLKELCKSIEISSSVIDSEHFFTSRNELEHFFEGKKTFVMENFYRMLRKKHDVLMEGNQPLTGKWNYDSENRKKLPKNHKPTPPLVFSNDVSIVLEEIHTTDIKTIGNIDAVNFVWPINREQSLQLLDFFLVECLQLFGSFQDAMTPNEWSLYHSRLSFSMNLKMISPQEVIEKAIHEWHKRPDEIEFNQLEGFVRQIIGWREYMRGIYWLKMPEYASMNFFNNKEKLPDWFWTGDTKMNCLKDAINQSLNFAYAHHIQRLMITGNFALLAGIHPDEIDAWYLGIYIDAIEWVEITNTRGMSQFADGGIVGTKPYVSSASYIDKMSHYCGTCFYRKEIKTGEKACPFNSLYWNFYDKNEDKLAKNPRIGMMYNVWRKMKPEAKVALLEQAEYYLKKINEL</sequence>
<gene>
    <name evidence="1" type="ORF">SAMN05443667_10249</name>
</gene>
<dbReference type="InterPro" id="IPR007357">
    <property type="entry name" value="PhrB-like"/>
</dbReference>
<name>A0A1H3YMB5_9FLAO</name>
<dbReference type="Gene3D" id="1.10.579.10">
    <property type="entry name" value="DNA Cyclobutane Dipyrimidine Photolyase, subunit A, domain 3"/>
    <property type="match status" value="1"/>
</dbReference>
<dbReference type="InterPro" id="IPR052551">
    <property type="entry name" value="UV-DNA_repair_photolyase"/>
</dbReference>
<dbReference type="STRING" id="150146.SAMN05443667_10249"/>
<dbReference type="Proteomes" id="UP000198951">
    <property type="component" value="Unassembled WGS sequence"/>
</dbReference>
<proteinExistence type="predicted"/>
<dbReference type="PANTHER" id="PTHR38657">
    <property type="entry name" value="SLR1343 PROTEIN"/>
    <property type="match status" value="1"/>
</dbReference>
<dbReference type="OrthoDB" id="5288100at2"/>
<dbReference type="GO" id="GO:0016829">
    <property type="term" value="F:lyase activity"/>
    <property type="evidence" value="ECO:0007669"/>
    <property type="project" value="UniProtKB-KW"/>
</dbReference>
<dbReference type="SUPFAM" id="SSF48173">
    <property type="entry name" value="Cryptochrome/photolyase FAD-binding domain"/>
    <property type="match status" value="1"/>
</dbReference>
<evidence type="ECO:0000313" key="2">
    <source>
        <dbReference type="Proteomes" id="UP000198951"/>
    </source>
</evidence>